<dbReference type="GO" id="GO:0042597">
    <property type="term" value="C:periplasmic space"/>
    <property type="evidence" value="ECO:0007669"/>
    <property type="project" value="UniProtKB-SubCell"/>
</dbReference>
<organism evidence="5">
    <name type="scientific">Paenibacillus sp. 32O-Y</name>
    <dbReference type="NCBI Taxonomy" id="1695219"/>
    <lineage>
        <taxon>Bacteria</taxon>
        <taxon>Bacillati</taxon>
        <taxon>Bacillota</taxon>
        <taxon>Bacilli</taxon>
        <taxon>Bacillales</taxon>
        <taxon>Paenibacillaceae</taxon>
        <taxon>Paenibacillus</taxon>
    </lineage>
</organism>
<proteinExistence type="inferred from homology"/>
<dbReference type="PANTHER" id="PTHR30024:SF47">
    <property type="entry name" value="TAURINE-BINDING PERIPLASMIC PROTEIN"/>
    <property type="match status" value="1"/>
</dbReference>
<dbReference type="PROSITE" id="PS51257">
    <property type="entry name" value="PROKAR_LIPOPROTEIN"/>
    <property type="match status" value="1"/>
</dbReference>
<dbReference type="InterPro" id="IPR015168">
    <property type="entry name" value="SsuA/THI5"/>
</dbReference>
<dbReference type="InterPro" id="IPR001638">
    <property type="entry name" value="Solute-binding_3/MltF_N"/>
</dbReference>
<sequence length="364" mass="40119">MGKVYHVKKGAISAVAVLLLLVTMLFGCGNREEVQGTSTEPAKPEPAKAEPVSLNMGMLKFTSNSPLFIALEKGFFKEENLEVHVKWFESSNAVNVAVVSGDLDVGGVGFTADLYNMMAAGQKVTIVSDKGREQKGYPFSAVIVHKDSPYRSVEELKGKKAAVTTIGSTNHYMLGRVLEKYGLTTKDVQWVPMNTTSGVMETLRGKNADAIILSEPYASIAINQGYGRVLAWVADEIDYQSSGIFFSPKFMTNKDAGIRFLKAYIKGARYYYDAVLTQKDGKRVKGGNYEEVIKIVAKYTGQKEDLIMGSLSFIDPDGRMNVDDIKTQIDWYAKEKLITKAVDTKEIINTEMLDEALKLVGNKP</sequence>
<comment type="similarity">
    <text evidence="2">Belongs to the bacterial solute-binding protein SsuA/TauA family.</text>
</comment>
<evidence type="ECO:0000313" key="5">
    <source>
        <dbReference type="EMBL" id="AKU19466.1"/>
    </source>
</evidence>
<dbReference type="Gene3D" id="3.40.190.10">
    <property type="entry name" value="Periplasmic binding protein-like II"/>
    <property type="match status" value="2"/>
</dbReference>
<evidence type="ECO:0000256" key="1">
    <source>
        <dbReference type="ARBA" id="ARBA00004418"/>
    </source>
</evidence>
<dbReference type="Pfam" id="PF09084">
    <property type="entry name" value="NMT1"/>
    <property type="match status" value="1"/>
</dbReference>
<dbReference type="SMART" id="SM00062">
    <property type="entry name" value="PBPb"/>
    <property type="match status" value="1"/>
</dbReference>
<dbReference type="SUPFAM" id="SSF53850">
    <property type="entry name" value="Periplasmic binding protein-like II"/>
    <property type="match status" value="1"/>
</dbReference>
<dbReference type="PANTHER" id="PTHR30024">
    <property type="entry name" value="ALIPHATIC SULFONATES-BINDING PROTEIN-RELATED"/>
    <property type="match status" value="1"/>
</dbReference>
<accession>A0A0K1JRW9</accession>
<dbReference type="AlphaFoldDB" id="A0A0K1JRW9"/>
<dbReference type="GO" id="GO:0042918">
    <property type="term" value="P:alkanesulfonate transmembrane transport"/>
    <property type="evidence" value="ECO:0007669"/>
    <property type="project" value="TreeGrafter"/>
</dbReference>
<evidence type="ECO:0000256" key="2">
    <source>
        <dbReference type="ARBA" id="ARBA00010742"/>
    </source>
</evidence>
<keyword evidence="3" id="KW-0732">Signal</keyword>
<reference evidence="5" key="1">
    <citation type="journal article" date="2015" name="Biotechnol. Lett.">
        <title>Isolation and characterization of an interactive culture of two Paenibacillus species with moderately thermophilic desulfurization ability.</title>
        <authorList>
            <person name="Wang J."/>
            <person name="Davaadelger B."/>
            <person name="Salazar J.K."/>
            <person name="Butler R.R.III."/>
            <person name="Pombert J.F."/>
            <person name="Kilbane J.J."/>
            <person name="Stark B.C."/>
        </authorList>
    </citation>
    <scope>NUCLEOTIDE SEQUENCE</scope>
    <source>
        <strain evidence="5">32O-Y</strain>
    </source>
</reference>
<evidence type="ECO:0000256" key="3">
    <source>
        <dbReference type="ARBA" id="ARBA00022729"/>
    </source>
</evidence>
<evidence type="ECO:0000259" key="4">
    <source>
        <dbReference type="SMART" id="SM00062"/>
    </source>
</evidence>
<feature type="domain" description="Solute-binding protein family 3/N-terminal" evidence="4">
    <location>
        <begin position="53"/>
        <end position="303"/>
    </location>
</feature>
<dbReference type="EMBL" id="KR057886">
    <property type="protein sequence ID" value="AKU19466.1"/>
    <property type="molecule type" value="Genomic_DNA"/>
</dbReference>
<name>A0A0K1JRW9_9BACL</name>
<protein>
    <recommendedName>
        <fullName evidence="4">Solute-binding protein family 3/N-terminal domain-containing protein</fullName>
    </recommendedName>
</protein>
<comment type="subcellular location">
    <subcellularLocation>
        <location evidence="1">Periplasm</location>
    </subcellularLocation>
</comment>